<comment type="catalytic activity">
    <reaction evidence="10 11">
        <text>L-cysteinyl-[protein] + hexadecanoyl-CoA = S-hexadecanoyl-L-cysteinyl-[protein] + CoA</text>
        <dbReference type="Rhea" id="RHEA:36683"/>
        <dbReference type="Rhea" id="RHEA-COMP:10131"/>
        <dbReference type="Rhea" id="RHEA-COMP:11032"/>
        <dbReference type="ChEBI" id="CHEBI:29950"/>
        <dbReference type="ChEBI" id="CHEBI:57287"/>
        <dbReference type="ChEBI" id="CHEBI:57379"/>
        <dbReference type="ChEBI" id="CHEBI:74151"/>
        <dbReference type="EC" id="2.3.1.225"/>
    </reaction>
</comment>
<protein>
    <recommendedName>
        <fullName evidence="11">Palmitoyltransferase</fullName>
        <ecNumber evidence="11">2.3.1.225</ecNumber>
    </recommendedName>
</protein>
<reference evidence="14" key="1">
    <citation type="submission" date="2020-11" db="EMBL/GenBank/DDBJ databases">
        <authorList>
            <consortium name="DOE Joint Genome Institute"/>
            <person name="Ahrendt S."/>
            <person name="Riley R."/>
            <person name="Andreopoulos W."/>
            <person name="Labutti K."/>
            <person name="Pangilinan J."/>
            <person name="Ruiz-Duenas F.J."/>
            <person name="Barrasa J.M."/>
            <person name="Sanchez-Garcia M."/>
            <person name="Camarero S."/>
            <person name="Miyauchi S."/>
            <person name="Serrano A."/>
            <person name="Linde D."/>
            <person name="Babiker R."/>
            <person name="Drula E."/>
            <person name="Ayuso-Fernandez I."/>
            <person name="Pacheco R."/>
            <person name="Padilla G."/>
            <person name="Ferreira P."/>
            <person name="Barriuso J."/>
            <person name="Kellner H."/>
            <person name="Castanera R."/>
            <person name="Alfaro M."/>
            <person name="Ramirez L."/>
            <person name="Pisabarro A.G."/>
            <person name="Kuo A."/>
            <person name="Tritt A."/>
            <person name="Lipzen A."/>
            <person name="He G."/>
            <person name="Yan M."/>
            <person name="Ng V."/>
            <person name="Cullen D."/>
            <person name="Martin F."/>
            <person name="Rosso M.-N."/>
            <person name="Henrissat B."/>
            <person name="Hibbett D."/>
            <person name="Martinez A.T."/>
            <person name="Grigoriev I.V."/>
        </authorList>
    </citation>
    <scope>NUCLEOTIDE SEQUENCE</scope>
    <source>
        <strain evidence="14">CBS 247.69</strain>
    </source>
</reference>
<dbReference type="GO" id="GO:0016020">
    <property type="term" value="C:membrane"/>
    <property type="evidence" value="ECO:0007669"/>
    <property type="project" value="UniProtKB-SubCell"/>
</dbReference>
<dbReference type="EC" id="2.3.1.225" evidence="11"/>
<comment type="caution">
    <text evidence="14">The sequence shown here is derived from an EMBL/GenBank/DDBJ whole genome shotgun (WGS) entry which is preliminary data.</text>
</comment>
<dbReference type="Pfam" id="PF01529">
    <property type="entry name" value="DHHC"/>
    <property type="match status" value="1"/>
</dbReference>
<feature type="transmembrane region" description="Helical" evidence="11">
    <location>
        <begin position="303"/>
        <end position="326"/>
    </location>
</feature>
<evidence type="ECO:0000256" key="11">
    <source>
        <dbReference type="RuleBase" id="RU079119"/>
    </source>
</evidence>
<feature type="region of interest" description="Disordered" evidence="12">
    <location>
        <begin position="146"/>
        <end position="245"/>
    </location>
</feature>
<evidence type="ECO:0000256" key="12">
    <source>
        <dbReference type="SAM" id="MobiDB-lite"/>
    </source>
</evidence>
<evidence type="ECO:0000256" key="10">
    <source>
        <dbReference type="ARBA" id="ARBA00048048"/>
    </source>
</evidence>
<evidence type="ECO:0000256" key="7">
    <source>
        <dbReference type="ARBA" id="ARBA00023288"/>
    </source>
</evidence>
<evidence type="ECO:0000256" key="5">
    <source>
        <dbReference type="ARBA" id="ARBA00023136"/>
    </source>
</evidence>
<keyword evidence="3 11" id="KW-0812">Transmembrane</keyword>
<name>A0A9P5Y4R7_9AGAR</name>
<comment type="similarity">
    <text evidence="9">Belongs to the DHHC palmitoyltransferase family. PFA5 subfamily.</text>
</comment>
<keyword evidence="8 11" id="KW-0012">Acyltransferase</keyword>
<evidence type="ECO:0000256" key="6">
    <source>
        <dbReference type="ARBA" id="ARBA00023139"/>
    </source>
</evidence>
<evidence type="ECO:0000256" key="9">
    <source>
        <dbReference type="ARBA" id="ARBA00038298"/>
    </source>
</evidence>
<comment type="domain">
    <text evidence="11">The DHHC domain is required for palmitoyltransferase activity.</text>
</comment>
<evidence type="ECO:0000256" key="3">
    <source>
        <dbReference type="ARBA" id="ARBA00022692"/>
    </source>
</evidence>
<dbReference type="PANTHER" id="PTHR22883">
    <property type="entry name" value="ZINC FINGER DHHC DOMAIN CONTAINING PROTEIN"/>
    <property type="match status" value="1"/>
</dbReference>
<evidence type="ECO:0000256" key="1">
    <source>
        <dbReference type="ARBA" id="ARBA00004141"/>
    </source>
</evidence>
<keyword evidence="4 11" id="KW-1133">Transmembrane helix</keyword>
<evidence type="ECO:0000313" key="14">
    <source>
        <dbReference type="EMBL" id="KAF9463502.1"/>
    </source>
</evidence>
<organism evidence="14 15">
    <name type="scientific">Collybia nuda</name>
    <dbReference type="NCBI Taxonomy" id="64659"/>
    <lineage>
        <taxon>Eukaryota</taxon>
        <taxon>Fungi</taxon>
        <taxon>Dikarya</taxon>
        <taxon>Basidiomycota</taxon>
        <taxon>Agaricomycotina</taxon>
        <taxon>Agaricomycetes</taxon>
        <taxon>Agaricomycetidae</taxon>
        <taxon>Agaricales</taxon>
        <taxon>Tricholomatineae</taxon>
        <taxon>Clitocybaceae</taxon>
        <taxon>Collybia</taxon>
    </lineage>
</organism>
<dbReference type="OrthoDB" id="1436450at2759"/>
<keyword evidence="5 11" id="KW-0472">Membrane</keyword>
<dbReference type="PANTHER" id="PTHR22883:SF23">
    <property type="entry name" value="PALMITOYLTRANSFERASE ZDHHC6"/>
    <property type="match status" value="1"/>
</dbReference>
<evidence type="ECO:0000256" key="2">
    <source>
        <dbReference type="ARBA" id="ARBA00022679"/>
    </source>
</evidence>
<feature type="compositionally biased region" description="Basic and acidic residues" evidence="12">
    <location>
        <begin position="184"/>
        <end position="199"/>
    </location>
</feature>
<proteinExistence type="inferred from homology"/>
<dbReference type="Proteomes" id="UP000807353">
    <property type="component" value="Unassembled WGS sequence"/>
</dbReference>
<dbReference type="PROSITE" id="PS50216">
    <property type="entry name" value="DHHC"/>
    <property type="match status" value="1"/>
</dbReference>
<feature type="domain" description="Palmitoyltransferase DHHC" evidence="13">
    <location>
        <begin position="253"/>
        <end position="374"/>
    </location>
</feature>
<dbReference type="InterPro" id="IPR001594">
    <property type="entry name" value="Palmitoyltrfase_DHHC"/>
</dbReference>
<dbReference type="GO" id="GO:0006612">
    <property type="term" value="P:protein targeting to membrane"/>
    <property type="evidence" value="ECO:0007669"/>
    <property type="project" value="TreeGrafter"/>
</dbReference>
<sequence>MSRTLRKSSTSRALPQEHSCCGVIEKATYDAREKRAKQTKGQPWISLKLMVGVTLGIIGYSVYVYIVRFCVKMIQKRRDGGGSRAAGVALLVIFSILLLWTLWAYLKVVLTPPGFARNHIEKTPRPMFPEPPRPLSYETAEYDLETGDLGQRRRYPSSSTSRSHDLNTSATIGGPSYENIPMRRNGDADHPNEGNRPHAQEPNAGVLDALPHPTTKVMATSRKSNSQPLPKEIEKPTPRISRRPPMVPVLLPEHRYCSIDGIVKPYRAHHCRNCGTCVLKYDHHCPWIGQCVGARNHKFFVNFVQAACVFSVYTFATLLGFTIHAVNSLNGDIDPQEIVVIVLAAVFTLFTAPLLLSHIHLILKGQTTVESMKARVQKNREEQALADVFRFWQIREKRRTKQLWNEEWGSIEKDGNIWWLGSSKKGWLDVMGNSRWGWFLPIGRSLSDGLTYPVNPRFDEQGRWRRRVEWPLELR</sequence>
<comment type="subcellular location">
    <subcellularLocation>
        <location evidence="1">Membrane</location>
        <topology evidence="1">Multi-pass membrane protein</topology>
    </subcellularLocation>
</comment>
<dbReference type="GO" id="GO:0019706">
    <property type="term" value="F:protein-cysteine S-palmitoyltransferase activity"/>
    <property type="evidence" value="ECO:0007669"/>
    <property type="project" value="UniProtKB-EC"/>
</dbReference>
<dbReference type="GO" id="GO:0005794">
    <property type="term" value="C:Golgi apparatus"/>
    <property type="evidence" value="ECO:0007669"/>
    <property type="project" value="TreeGrafter"/>
</dbReference>
<gene>
    <name evidence="14" type="ORF">BDZ94DRAFT_1258972</name>
</gene>
<evidence type="ECO:0000256" key="4">
    <source>
        <dbReference type="ARBA" id="ARBA00022989"/>
    </source>
</evidence>
<evidence type="ECO:0000313" key="15">
    <source>
        <dbReference type="Proteomes" id="UP000807353"/>
    </source>
</evidence>
<keyword evidence="7" id="KW-0449">Lipoprotein</keyword>
<dbReference type="GO" id="GO:0005783">
    <property type="term" value="C:endoplasmic reticulum"/>
    <property type="evidence" value="ECO:0007669"/>
    <property type="project" value="TreeGrafter"/>
</dbReference>
<keyword evidence="2 11" id="KW-0808">Transferase</keyword>
<dbReference type="AlphaFoldDB" id="A0A9P5Y4R7"/>
<keyword evidence="15" id="KW-1185">Reference proteome</keyword>
<evidence type="ECO:0000259" key="13">
    <source>
        <dbReference type="Pfam" id="PF01529"/>
    </source>
</evidence>
<dbReference type="InterPro" id="IPR039859">
    <property type="entry name" value="PFA4/ZDH16/20/ERF2-like"/>
</dbReference>
<dbReference type="EMBL" id="MU150262">
    <property type="protein sequence ID" value="KAF9463502.1"/>
    <property type="molecule type" value="Genomic_DNA"/>
</dbReference>
<feature type="transmembrane region" description="Helical" evidence="11">
    <location>
        <begin position="44"/>
        <end position="66"/>
    </location>
</feature>
<accession>A0A9P5Y4R7</accession>
<feature type="transmembrane region" description="Helical" evidence="11">
    <location>
        <begin position="338"/>
        <end position="363"/>
    </location>
</feature>
<feature type="transmembrane region" description="Helical" evidence="11">
    <location>
        <begin position="86"/>
        <end position="106"/>
    </location>
</feature>
<feature type="compositionally biased region" description="Polar residues" evidence="12">
    <location>
        <begin position="217"/>
        <end position="228"/>
    </location>
</feature>
<keyword evidence="6" id="KW-0564">Palmitate</keyword>
<evidence type="ECO:0000256" key="8">
    <source>
        <dbReference type="ARBA" id="ARBA00023315"/>
    </source>
</evidence>